<reference evidence="1" key="1">
    <citation type="journal article" date="2020" name="Nature">
        <title>Giant virus diversity and host interactions through global metagenomics.</title>
        <authorList>
            <person name="Schulz F."/>
            <person name="Roux S."/>
            <person name="Paez-Espino D."/>
            <person name="Jungbluth S."/>
            <person name="Walsh D.A."/>
            <person name="Denef V.J."/>
            <person name="McMahon K.D."/>
            <person name="Konstantinidis K.T."/>
            <person name="Eloe-Fadrosh E.A."/>
            <person name="Kyrpides N.C."/>
            <person name="Woyke T."/>
        </authorList>
    </citation>
    <scope>NUCLEOTIDE SEQUENCE</scope>
    <source>
        <strain evidence="1">GVMAG-S-ERX555907-102</strain>
    </source>
</reference>
<protein>
    <submittedName>
        <fullName evidence="1">Uncharacterized protein</fullName>
    </submittedName>
</protein>
<dbReference type="AlphaFoldDB" id="A0A6C0L0F0"/>
<proteinExistence type="predicted"/>
<name>A0A6C0L0F0_9ZZZZ</name>
<organism evidence="1">
    <name type="scientific">viral metagenome</name>
    <dbReference type="NCBI Taxonomy" id="1070528"/>
    <lineage>
        <taxon>unclassified sequences</taxon>
        <taxon>metagenomes</taxon>
        <taxon>organismal metagenomes</taxon>
    </lineage>
</organism>
<evidence type="ECO:0000313" key="1">
    <source>
        <dbReference type="EMBL" id="QHU22400.1"/>
    </source>
</evidence>
<sequence>MNQKYIKSGSNLKFKKDGTLDMRYSQNIKLFCEEYKKMMLLENRKHNDICQEKSPQYRDDILKLSEKQLVDYY</sequence>
<accession>A0A6C0L0F0</accession>
<dbReference type="EMBL" id="MN741006">
    <property type="protein sequence ID" value="QHU22400.1"/>
    <property type="molecule type" value="Genomic_DNA"/>
</dbReference>